<comment type="caution">
    <text evidence="1">The sequence shown here is derived from an EMBL/GenBank/DDBJ whole genome shotgun (WGS) entry which is preliminary data.</text>
</comment>
<reference evidence="1 2" key="1">
    <citation type="submission" date="2023-10" db="EMBL/GenBank/DDBJ databases">
        <title>A novel Glycoside Hydrolase 43-Like Enzyme from Clostrdium boliviensis is an Endo-xylanase, and a Candidate for Xylooligosaccharides Production from Different Xylan Substrates.</title>
        <authorList>
            <person name="Alvarez M.T."/>
            <person name="Rocabado-Villegas L.R."/>
            <person name="Salas-Veizaga D.M."/>
            <person name="Linares-Pasten J.A."/>
            <person name="Gudmundsdottir E.E."/>
            <person name="Hreggvidsson G.O."/>
            <person name="Adlercreutz P."/>
            <person name="Nordberg Karlsson E."/>
        </authorList>
    </citation>
    <scope>NUCLEOTIDE SEQUENCE [LARGE SCALE GENOMIC DNA]</scope>
    <source>
        <strain evidence="1 2">E-1</strain>
    </source>
</reference>
<organism evidence="1 2">
    <name type="scientific">Clostridium boliviensis</name>
    <dbReference type="NCBI Taxonomy" id="318465"/>
    <lineage>
        <taxon>Bacteria</taxon>
        <taxon>Bacillati</taxon>
        <taxon>Bacillota</taxon>
        <taxon>Clostridia</taxon>
        <taxon>Eubacteriales</taxon>
        <taxon>Clostridiaceae</taxon>
        <taxon>Clostridium</taxon>
    </lineage>
</organism>
<protein>
    <submittedName>
        <fullName evidence="1">Uncharacterized protein</fullName>
    </submittedName>
</protein>
<evidence type="ECO:0000313" key="2">
    <source>
        <dbReference type="Proteomes" id="UP001276854"/>
    </source>
</evidence>
<dbReference type="RefSeq" id="WP_318062947.1">
    <property type="nucleotide sequence ID" value="NZ_JAWONS010000096.1"/>
</dbReference>
<dbReference type="EMBL" id="JAWONS010000096">
    <property type="protein sequence ID" value="MDW2796687.1"/>
    <property type="molecule type" value="Genomic_DNA"/>
</dbReference>
<name>A0ABU4GI28_9CLOT</name>
<evidence type="ECO:0000313" key="1">
    <source>
        <dbReference type="EMBL" id="MDW2796687.1"/>
    </source>
</evidence>
<keyword evidence="2" id="KW-1185">Reference proteome</keyword>
<accession>A0ABU4GI28</accession>
<gene>
    <name evidence="1" type="ORF">RZO55_03725</name>
</gene>
<proteinExistence type="predicted"/>
<sequence length="194" mass="23461">MDRNKDIEEYLKEYRNERLELKRTYLTKNMCSMVPLFYKKLNLLISEQLNRQEDDKEAKLNYIYLCHLKSSEYTESFKAIFGFSNSMLYLDEKKSQCYWYPELIYKNISEDMNTIEKLLRNKFVRLEKFELLTFKQKILNDDWNLFQECFRTLLNQSFSIVLDSSLRLADEILLLCGDYMDNLRIVGHVNTEGR</sequence>
<dbReference type="Proteomes" id="UP001276854">
    <property type="component" value="Unassembled WGS sequence"/>
</dbReference>